<protein>
    <recommendedName>
        <fullName evidence="3">SLH domain-containing protein</fullName>
    </recommendedName>
</protein>
<comment type="caution">
    <text evidence="4">The sequence shown here is derived from an EMBL/GenBank/DDBJ whole genome shotgun (WGS) entry which is preliminary data.</text>
</comment>
<sequence length="791" mass="87759">MSWSTIKKKRMMLALSAAVMLTTALPAGTYAETPDFPKMISSESVSSPVQEGPLSVKGDSPVDAKISKEKAARLSKEYVSIPDDYVLQGASFTNEMLAQGKRSLWNLTFVKRVNNEQRGNIQTRIDAENGRLLGLGTYFNDPARKPVYPPKVDREQAKELALAFIGQVSPQYKDQLRYNDDYGTEFRPPLQGEVRYPIRYNRVVGDVAYMDNFISLELDGEGHVMQYEVRWDETVQFEPAGNVITMEEAVLRFRAEAEPELVYQVPYNMKSPRTPMLSYEMPPFMLAASDGSVWNPQSGQLLPNKTIPVSSTPLGAKPAGGKNLTAEQAAELAAAAFLIPEQAVLRDSSYTEYNDEGTGSSQAMWNLSWEVKPEGDDAGSYSIWAAVDSRSGMIHNFSAYKPADQVNQGTSYEQARSKAVELVKKQLPGYAHELYLQNDDASRYEGKKPGEVGSYSFQFVRRVNGARVDYESVYINVNAGDGSIQSYYAEFSAYAYPAQAPAVIGKAKAIDAFMDYYKVELTYVLPVYWDGQPIPIEKYNLMVASGEIPPGGTGDGQESAKAKLVYRLVERPLDEPVFLGAESGEWHNRTTGEVTELVKRQATDIEGHWAARELSLMVAYKALDLEDGKVRPNEIVTRGGLIKMLVLAMNSGHRPIPYATRESASFNDVAADSAYFIYVESAVEQNLIDRGDGSFDPEGKVDREEMAELIVRALGYNTLAEREDMFNIPFKDAASFDKKGQAAIVAGLKIMNANAQGNFMPQRQVTRAEASAAFFRFLQVKAELQEAPLRN</sequence>
<dbReference type="EMBL" id="BMGR01000002">
    <property type="protein sequence ID" value="GGF92058.1"/>
    <property type="molecule type" value="Genomic_DNA"/>
</dbReference>
<dbReference type="InterPro" id="IPR001119">
    <property type="entry name" value="SLH_dom"/>
</dbReference>
<evidence type="ECO:0000313" key="5">
    <source>
        <dbReference type="Proteomes" id="UP000644756"/>
    </source>
</evidence>
<dbReference type="Pfam" id="PF00395">
    <property type="entry name" value="SLH"/>
    <property type="match status" value="2"/>
</dbReference>
<keyword evidence="2" id="KW-0732">Signal</keyword>
<evidence type="ECO:0000259" key="3">
    <source>
        <dbReference type="PROSITE" id="PS51272"/>
    </source>
</evidence>
<evidence type="ECO:0000313" key="4">
    <source>
        <dbReference type="EMBL" id="GGF92058.1"/>
    </source>
</evidence>
<dbReference type="RefSeq" id="WP_188529016.1">
    <property type="nucleotide sequence ID" value="NZ_BMGR01000002.1"/>
</dbReference>
<reference evidence="4" key="2">
    <citation type="submission" date="2020-09" db="EMBL/GenBank/DDBJ databases">
        <authorList>
            <person name="Sun Q."/>
            <person name="Zhou Y."/>
        </authorList>
    </citation>
    <scope>NUCLEOTIDE SEQUENCE</scope>
    <source>
        <strain evidence="4">CGMCC 1.12987</strain>
    </source>
</reference>
<feature type="chain" id="PRO_5037042025" description="SLH domain-containing protein" evidence="2">
    <location>
        <begin position="32"/>
        <end position="791"/>
    </location>
</feature>
<feature type="region of interest" description="Disordered" evidence="1">
    <location>
        <begin position="41"/>
        <end position="61"/>
    </location>
</feature>
<dbReference type="Pfam" id="PF16244">
    <property type="entry name" value="DUF4901"/>
    <property type="match status" value="2"/>
</dbReference>
<name>A0A917CND2_9BACL</name>
<dbReference type="AlphaFoldDB" id="A0A917CND2"/>
<reference evidence="4" key="1">
    <citation type="journal article" date="2014" name="Int. J. Syst. Evol. Microbiol.">
        <title>Complete genome sequence of Corynebacterium casei LMG S-19264T (=DSM 44701T), isolated from a smear-ripened cheese.</title>
        <authorList>
            <consortium name="US DOE Joint Genome Institute (JGI-PGF)"/>
            <person name="Walter F."/>
            <person name="Albersmeier A."/>
            <person name="Kalinowski J."/>
            <person name="Ruckert C."/>
        </authorList>
    </citation>
    <scope>NUCLEOTIDE SEQUENCE</scope>
    <source>
        <strain evidence="4">CGMCC 1.12987</strain>
    </source>
</reference>
<proteinExistence type="predicted"/>
<dbReference type="InterPro" id="IPR032599">
    <property type="entry name" value="YcdB/YcdC_rep_domain"/>
</dbReference>
<dbReference type="PROSITE" id="PS51272">
    <property type="entry name" value="SLH"/>
    <property type="match status" value="2"/>
</dbReference>
<keyword evidence="5" id="KW-1185">Reference proteome</keyword>
<evidence type="ECO:0000256" key="1">
    <source>
        <dbReference type="SAM" id="MobiDB-lite"/>
    </source>
</evidence>
<organism evidence="4 5">
    <name type="scientific">Paenibacillus abyssi</name>
    <dbReference type="NCBI Taxonomy" id="1340531"/>
    <lineage>
        <taxon>Bacteria</taxon>
        <taxon>Bacillati</taxon>
        <taxon>Bacillota</taxon>
        <taxon>Bacilli</taxon>
        <taxon>Bacillales</taxon>
        <taxon>Paenibacillaceae</taxon>
        <taxon>Paenibacillus</taxon>
    </lineage>
</organism>
<feature type="domain" description="SLH" evidence="3">
    <location>
        <begin position="662"/>
        <end position="724"/>
    </location>
</feature>
<feature type="domain" description="SLH" evidence="3">
    <location>
        <begin position="725"/>
        <end position="788"/>
    </location>
</feature>
<gene>
    <name evidence="4" type="ORF">GCM10010916_06760</name>
</gene>
<accession>A0A917CND2</accession>
<feature type="signal peptide" evidence="2">
    <location>
        <begin position="1"/>
        <end position="31"/>
    </location>
</feature>
<evidence type="ECO:0000256" key="2">
    <source>
        <dbReference type="SAM" id="SignalP"/>
    </source>
</evidence>
<dbReference type="Proteomes" id="UP000644756">
    <property type="component" value="Unassembled WGS sequence"/>
</dbReference>